<dbReference type="PANTHER" id="PTHR13803:SF4">
    <property type="entry name" value="SECRETORY 24CD, ISOFORM C"/>
    <property type="match status" value="1"/>
</dbReference>
<dbReference type="GO" id="GO:0090110">
    <property type="term" value="P:COPII-coated vesicle cargo loading"/>
    <property type="evidence" value="ECO:0007669"/>
    <property type="project" value="TreeGrafter"/>
</dbReference>
<dbReference type="GO" id="GO:0070971">
    <property type="term" value="C:endoplasmic reticulum exit site"/>
    <property type="evidence" value="ECO:0007669"/>
    <property type="project" value="TreeGrafter"/>
</dbReference>
<evidence type="ECO:0000313" key="2">
    <source>
        <dbReference type="Proteomes" id="UP000179807"/>
    </source>
</evidence>
<dbReference type="InterPro" id="IPR050550">
    <property type="entry name" value="SEC23_SEC24_subfamily"/>
</dbReference>
<gene>
    <name evidence="1" type="ORF">TRFO_15535</name>
</gene>
<evidence type="ECO:0000313" key="1">
    <source>
        <dbReference type="EMBL" id="OHT14229.1"/>
    </source>
</evidence>
<evidence type="ECO:0008006" key="3">
    <source>
        <dbReference type="Google" id="ProtNLM"/>
    </source>
</evidence>
<dbReference type="GeneID" id="94833147"/>
<dbReference type="GO" id="GO:0006886">
    <property type="term" value="P:intracellular protein transport"/>
    <property type="evidence" value="ECO:0007669"/>
    <property type="project" value="InterPro"/>
</dbReference>
<accession>A0A1J4KXE7</accession>
<dbReference type="PANTHER" id="PTHR13803">
    <property type="entry name" value="SEC24-RELATED PROTEIN"/>
    <property type="match status" value="1"/>
</dbReference>
<dbReference type="GO" id="GO:0030127">
    <property type="term" value="C:COPII vesicle coat"/>
    <property type="evidence" value="ECO:0007669"/>
    <property type="project" value="InterPro"/>
</dbReference>
<dbReference type="OrthoDB" id="10265886at2759"/>
<dbReference type="EMBL" id="MLAK01000412">
    <property type="protein sequence ID" value="OHT14229.1"/>
    <property type="molecule type" value="Genomic_DNA"/>
</dbReference>
<dbReference type="AlphaFoldDB" id="A0A1J4KXE7"/>
<dbReference type="GO" id="GO:0008270">
    <property type="term" value="F:zinc ion binding"/>
    <property type="evidence" value="ECO:0007669"/>
    <property type="project" value="InterPro"/>
</dbReference>
<reference evidence="1" key="1">
    <citation type="submission" date="2016-10" db="EMBL/GenBank/DDBJ databases">
        <authorList>
            <person name="Benchimol M."/>
            <person name="Almeida L.G."/>
            <person name="Vasconcelos A.T."/>
            <person name="Perreira-Neves A."/>
            <person name="Rosa I.A."/>
            <person name="Tasca T."/>
            <person name="Bogo M.R."/>
            <person name="de Souza W."/>
        </authorList>
    </citation>
    <scope>NUCLEOTIDE SEQUENCE [LARGE SCALE GENOMIC DNA]</scope>
    <source>
        <strain evidence="1">K</strain>
    </source>
</reference>
<name>A0A1J4KXE7_9EUKA</name>
<dbReference type="SUPFAM" id="SSF82919">
    <property type="entry name" value="Zn-finger domain of Sec23/24"/>
    <property type="match status" value="1"/>
</dbReference>
<protein>
    <recommendedName>
        <fullName evidence="3">Protein transport protein SEC23</fullName>
    </recommendedName>
</protein>
<dbReference type="Gene3D" id="2.30.30.380">
    <property type="entry name" value="Zn-finger domain of Sec23/24"/>
    <property type="match status" value="1"/>
</dbReference>
<organism evidence="1 2">
    <name type="scientific">Tritrichomonas foetus</name>
    <dbReference type="NCBI Taxonomy" id="1144522"/>
    <lineage>
        <taxon>Eukaryota</taxon>
        <taxon>Metamonada</taxon>
        <taxon>Parabasalia</taxon>
        <taxon>Tritrichomonadida</taxon>
        <taxon>Tritrichomonadidae</taxon>
        <taxon>Tritrichomonas</taxon>
    </lineage>
</organism>
<dbReference type="InterPro" id="IPR036174">
    <property type="entry name" value="Znf_Sec23_Sec24_sf"/>
</dbReference>
<dbReference type="VEuPathDB" id="TrichDB:TRFO_15535"/>
<proteinExistence type="predicted"/>
<sequence>MEIWSNIYRHSQIYWPNWIFKTVFILSSKVTKFMLSTYKVLPMHTSVIDGIPIPIVVSVSPLDASATVFPYGKCKIPRCSRCRSYLSSVCACSPEAWCCSVCSQIMKLTEPVPQEQLQNNVIEVVQSAEAQPLHHALFVFSSYKEAIRDYLKLLPPMAPLTIATYTDSLNLIPTGCVSQILSEFDSIPFPTASIPFETAVNSIMELLPTLMAPCWVRIFMETPNSEVTKTPLIDAFKKQYTREIRIDLYLIGTSFSPVLADVIQACPGLSKVFNPHINIGELPSFLKDDIDREFAFQLLAVFRSGVAYTTNYISSPFLASEVCDGYVRIPVLPSHTASLSFEVLPPETDDRLRFQAMQCVVKFTRWNPKTNRLSQLFRIISHEFKISNNLMTVLSSTSPSMLFYAWVKEAQRMPPAQMATHVEDRLRSLAPVLVANKHLRPVIKMTFLVKSHPALSAMFWDRLTMGSLLSLSSPSAVDAQFSYSVEIWKDVNTHLETVFSVEEKKRKGDFIFLVKSFPSLFVLTNEGNIDIPENSKMNESIQAFTNLCKPLTVRVVQTELSRVRELLSVDEEDDLPKFLSEVGLESMYEDIV</sequence>
<dbReference type="RefSeq" id="XP_068367365.1">
    <property type="nucleotide sequence ID" value="XM_068498443.1"/>
</dbReference>
<dbReference type="GO" id="GO:0000149">
    <property type="term" value="F:SNARE binding"/>
    <property type="evidence" value="ECO:0007669"/>
    <property type="project" value="TreeGrafter"/>
</dbReference>
<keyword evidence="2" id="KW-1185">Reference proteome</keyword>
<dbReference type="Proteomes" id="UP000179807">
    <property type="component" value="Unassembled WGS sequence"/>
</dbReference>
<comment type="caution">
    <text evidence="1">The sequence shown here is derived from an EMBL/GenBank/DDBJ whole genome shotgun (WGS) entry which is preliminary data.</text>
</comment>